<feature type="domain" description="Zinc finger DksA/TraR C4-type" evidence="5">
    <location>
        <begin position="89"/>
        <end position="118"/>
    </location>
</feature>
<reference evidence="7" key="1">
    <citation type="submission" date="2017-09" db="EMBL/GenBank/DDBJ databases">
        <title>Depth-based differentiation of microbial function through sediment-hosted aquifers and enrichment of novel symbionts in the deep terrestrial subsurface.</title>
        <authorList>
            <person name="Probst A.J."/>
            <person name="Ladd B."/>
            <person name="Jarett J.K."/>
            <person name="Geller-Mcgrath D.E."/>
            <person name="Sieber C.M.K."/>
            <person name="Emerson J.B."/>
            <person name="Anantharaman K."/>
            <person name="Thomas B.C."/>
            <person name="Malmstrom R."/>
            <person name="Stieglmeier M."/>
            <person name="Klingl A."/>
            <person name="Woyke T."/>
            <person name="Ryan C.M."/>
            <person name="Banfield J.F."/>
        </authorList>
    </citation>
    <scope>NUCLEOTIDE SEQUENCE [LARGE SCALE GENOMIC DNA]</scope>
</reference>
<proteinExistence type="predicted"/>
<evidence type="ECO:0000256" key="2">
    <source>
        <dbReference type="ARBA" id="ARBA00022771"/>
    </source>
</evidence>
<dbReference type="PROSITE" id="PS51128">
    <property type="entry name" value="ZF_DKSA_2"/>
    <property type="match status" value="1"/>
</dbReference>
<dbReference type="PANTHER" id="PTHR33823">
    <property type="entry name" value="RNA POLYMERASE-BINDING TRANSCRIPTION FACTOR DKSA-RELATED"/>
    <property type="match status" value="1"/>
</dbReference>
<protein>
    <recommendedName>
        <fullName evidence="5">Zinc finger DksA/TraR C4-type domain-containing protein</fullName>
    </recommendedName>
</protein>
<dbReference type="EMBL" id="PFGW01000005">
    <property type="protein sequence ID" value="PIW74874.1"/>
    <property type="molecule type" value="Genomic_DNA"/>
</dbReference>
<evidence type="ECO:0000256" key="1">
    <source>
        <dbReference type="ARBA" id="ARBA00022723"/>
    </source>
</evidence>
<feature type="zinc finger region" description="dksA C4-type" evidence="4">
    <location>
        <begin position="93"/>
        <end position="117"/>
    </location>
</feature>
<keyword evidence="3" id="KW-0862">Zinc</keyword>
<dbReference type="InterPro" id="IPR000962">
    <property type="entry name" value="Znf_DskA_TraR"/>
</dbReference>
<dbReference type="Gene3D" id="1.20.120.910">
    <property type="entry name" value="DksA, coiled-coil domain"/>
    <property type="match status" value="1"/>
</dbReference>
<evidence type="ECO:0000256" key="3">
    <source>
        <dbReference type="ARBA" id="ARBA00022833"/>
    </source>
</evidence>
<organism evidence="6 7">
    <name type="scientific">Candidatus Portnoybacteria bacterium CG_4_8_14_3_um_filter_44_15</name>
    <dbReference type="NCBI Taxonomy" id="1974803"/>
    <lineage>
        <taxon>Bacteria</taxon>
        <taxon>Candidatus Portnoyibacteriota</taxon>
    </lineage>
</organism>
<gene>
    <name evidence="6" type="ORF">CO003_00285</name>
</gene>
<dbReference type="PANTHER" id="PTHR33823:SF4">
    <property type="entry name" value="GENERAL STRESS PROTEIN 16O"/>
    <property type="match status" value="1"/>
</dbReference>
<dbReference type="Pfam" id="PF01258">
    <property type="entry name" value="zf-dskA_traR"/>
    <property type="match status" value="1"/>
</dbReference>
<evidence type="ECO:0000313" key="6">
    <source>
        <dbReference type="EMBL" id="PIW74874.1"/>
    </source>
</evidence>
<evidence type="ECO:0000256" key="4">
    <source>
        <dbReference type="PROSITE-ProRule" id="PRU00510"/>
    </source>
</evidence>
<keyword evidence="1" id="KW-0479">Metal-binding</keyword>
<dbReference type="SUPFAM" id="SSF57716">
    <property type="entry name" value="Glucocorticoid receptor-like (DNA-binding domain)"/>
    <property type="match status" value="1"/>
</dbReference>
<sequence length="142" mass="16649">MAWKHSGISQKEASALLSKREEELEMERRRDFFAFRQNLKFGCDSPNKGDLVDRCRNDFEFKAADKKMRNNLRCLEKIEAARKKIADDSYGICKDCEEQIPLARLQLRPETEVCAPCKKFQKKWREITGRNFGRESSARARV</sequence>
<dbReference type="Proteomes" id="UP000231673">
    <property type="component" value="Unassembled WGS sequence"/>
</dbReference>
<dbReference type="GO" id="GO:0008270">
    <property type="term" value="F:zinc ion binding"/>
    <property type="evidence" value="ECO:0007669"/>
    <property type="project" value="UniProtKB-KW"/>
</dbReference>
<accession>A0A2M7IEE5</accession>
<evidence type="ECO:0000313" key="7">
    <source>
        <dbReference type="Proteomes" id="UP000231673"/>
    </source>
</evidence>
<comment type="caution">
    <text evidence="6">The sequence shown here is derived from an EMBL/GenBank/DDBJ whole genome shotgun (WGS) entry which is preliminary data.</text>
</comment>
<name>A0A2M7IEE5_9BACT</name>
<evidence type="ECO:0000259" key="5">
    <source>
        <dbReference type="Pfam" id="PF01258"/>
    </source>
</evidence>
<keyword evidence="2" id="KW-0863">Zinc-finger</keyword>
<dbReference type="AlphaFoldDB" id="A0A2M7IEE5"/>